<reference evidence="1 2" key="1">
    <citation type="submission" date="2013-01" db="EMBL/GenBank/DDBJ databases">
        <title>The Genome Sequence of Clostridium bolteae 90A9.</title>
        <authorList>
            <consortium name="The Broad Institute Genome Sequencing Platform"/>
            <person name="Earl A."/>
            <person name="Ward D."/>
            <person name="Feldgarden M."/>
            <person name="Gevers D."/>
            <person name="Courvalin P."/>
            <person name="Lambert T."/>
            <person name="Walker B."/>
            <person name="Young S.K."/>
            <person name="Zeng Q."/>
            <person name="Gargeya S."/>
            <person name="Fitzgerald M."/>
            <person name="Haas B."/>
            <person name="Abouelleil A."/>
            <person name="Alvarado L."/>
            <person name="Arachchi H.M."/>
            <person name="Berlin A.M."/>
            <person name="Chapman S.B."/>
            <person name="Dewar J."/>
            <person name="Goldberg J."/>
            <person name="Griggs A."/>
            <person name="Gujja S."/>
            <person name="Hansen M."/>
            <person name="Howarth C."/>
            <person name="Imamovic A."/>
            <person name="Larimer J."/>
            <person name="McCowan C."/>
            <person name="Murphy C."/>
            <person name="Neiman D."/>
            <person name="Pearson M."/>
            <person name="Priest M."/>
            <person name="Roberts A."/>
            <person name="Saif S."/>
            <person name="Shea T."/>
            <person name="Sisk P."/>
            <person name="Sykes S."/>
            <person name="Wortman J."/>
            <person name="Nusbaum C."/>
            <person name="Birren B."/>
        </authorList>
    </citation>
    <scope>NUCLEOTIDE SEQUENCE [LARGE SCALE GENOMIC DNA]</scope>
    <source>
        <strain evidence="1 2">90A9</strain>
    </source>
</reference>
<dbReference type="HOGENOM" id="CLU_208951_0_0_9"/>
<sequence length="57" mass="6282">MSKQKTPVTSYREVRIGKTIYRVTSFFSGEKDLGKTLEQLAVRCAMSEVIPAASGSK</sequence>
<comment type="caution">
    <text evidence="1">The sequence shown here is derived from an EMBL/GenBank/DDBJ whole genome shotgun (WGS) entry which is preliminary data.</text>
</comment>
<organism evidence="1 2">
    <name type="scientific">Enterocloster bolteae 90A9</name>
    <dbReference type="NCBI Taxonomy" id="997894"/>
    <lineage>
        <taxon>Bacteria</taxon>
        <taxon>Bacillati</taxon>
        <taxon>Bacillota</taxon>
        <taxon>Clostridia</taxon>
        <taxon>Lachnospirales</taxon>
        <taxon>Lachnospiraceae</taxon>
        <taxon>Enterocloster</taxon>
    </lineage>
</organism>
<protein>
    <recommendedName>
        <fullName evidence="3">Transposon-encoded protein TnpW</fullName>
    </recommendedName>
</protein>
<evidence type="ECO:0000313" key="1">
    <source>
        <dbReference type="EMBL" id="ENZ46804.1"/>
    </source>
</evidence>
<dbReference type="EMBL" id="AGYH01000018">
    <property type="protein sequence ID" value="ENZ46804.1"/>
    <property type="molecule type" value="Genomic_DNA"/>
</dbReference>
<dbReference type="AlphaFoldDB" id="R0BPH8"/>
<evidence type="ECO:0000313" key="2">
    <source>
        <dbReference type="Proteomes" id="UP000013126"/>
    </source>
</evidence>
<evidence type="ECO:0008006" key="3">
    <source>
        <dbReference type="Google" id="ProtNLM"/>
    </source>
</evidence>
<gene>
    <name evidence="1" type="ORF">HMPREF1085_05395</name>
</gene>
<keyword evidence="2" id="KW-1185">Reference proteome</keyword>
<dbReference type="RefSeq" id="WP_002577992.1">
    <property type="nucleotide sequence ID" value="NZ_KB851182.1"/>
</dbReference>
<accession>R0BPH8</accession>
<dbReference type="GeneID" id="44663936"/>
<dbReference type="Proteomes" id="UP000013126">
    <property type="component" value="Unassembled WGS sequence"/>
</dbReference>
<name>R0BPH8_9FIRM</name>
<dbReference type="PATRIC" id="fig|997894.4.peg.5635"/>
<proteinExistence type="predicted"/>